<dbReference type="CDD" id="cd13401">
    <property type="entry name" value="Slt70-like"/>
    <property type="match status" value="1"/>
</dbReference>
<evidence type="ECO:0000313" key="5">
    <source>
        <dbReference type="EMBL" id="MYZ48862.1"/>
    </source>
</evidence>
<evidence type="ECO:0000259" key="4">
    <source>
        <dbReference type="Pfam" id="PF01464"/>
    </source>
</evidence>
<accession>A0A964WU92</accession>
<dbReference type="Gene3D" id="1.10.530.10">
    <property type="match status" value="1"/>
</dbReference>
<dbReference type="PANTHER" id="PTHR37423:SF2">
    <property type="entry name" value="MEMBRANE-BOUND LYTIC MUREIN TRANSGLYCOSYLASE C"/>
    <property type="match status" value="1"/>
</dbReference>
<dbReference type="AlphaFoldDB" id="A0A964WU92"/>
<dbReference type="Proteomes" id="UP000773614">
    <property type="component" value="Unassembled WGS sequence"/>
</dbReference>
<dbReference type="InterPro" id="IPR008939">
    <property type="entry name" value="Lytic_TGlycosylase_superhlx_U"/>
</dbReference>
<dbReference type="GO" id="GO:0004553">
    <property type="term" value="F:hydrolase activity, hydrolyzing O-glycosyl compounds"/>
    <property type="evidence" value="ECO:0007669"/>
    <property type="project" value="InterPro"/>
</dbReference>
<dbReference type="SUPFAM" id="SSF48435">
    <property type="entry name" value="Bacterial muramidases"/>
    <property type="match status" value="1"/>
</dbReference>
<comment type="caution">
    <text evidence="5">The sequence shown here is derived from an EMBL/GenBank/DDBJ whole genome shotgun (WGS) entry which is preliminary data.</text>
</comment>
<dbReference type="InterPro" id="IPR000189">
    <property type="entry name" value="Transglyc_AS"/>
</dbReference>
<protein>
    <submittedName>
        <fullName evidence="5">Lytic transglycosylase domain-containing protein</fullName>
    </submittedName>
</protein>
<dbReference type="InterPro" id="IPR008258">
    <property type="entry name" value="Transglycosylase_SLT_dom_1"/>
</dbReference>
<dbReference type="Pfam" id="PF01464">
    <property type="entry name" value="SLT"/>
    <property type="match status" value="1"/>
</dbReference>
<dbReference type="InterPro" id="IPR023346">
    <property type="entry name" value="Lysozyme-like_dom_sf"/>
</dbReference>
<dbReference type="EMBL" id="SPKJ01000051">
    <property type="protein sequence ID" value="MYZ48862.1"/>
    <property type="molecule type" value="Genomic_DNA"/>
</dbReference>
<reference evidence="5" key="1">
    <citation type="submission" date="2019-03" db="EMBL/GenBank/DDBJ databases">
        <title>Afifella sp. nov., isolated from activated sludge.</title>
        <authorList>
            <person name="Li Q."/>
            <person name="Liu Y."/>
        </authorList>
    </citation>
    <scope>NUCLEOTIDE SEQUENCE</scope>
    <source>
        <strain evidence="5">L72</strain>
    </source>
</reference>
<dbReference type="GO" id="GO:0000270">
    <property type="term" value="P:peptidoglycan metabolic process"/>
    <property type="evidence" value="ECO:0007669"/>
    <property type="project" value="InterPro"/>
</dbReference>
<gene>
    <name evidence="5" type="ORF">E4O86_14195</name>
</gene>
<feature type="domain" description="Transglycosylase SLT" evidence="4">
    <location>
        <begin position="377"/>
        <end position="478"/>
    </location>
</feature>
<evidence type="ECO:0000256" key="3">
    <source>
        <dbReference type="ARBA" id="ARBA00022729"/>
    </source>
</evidence>
<proteinExistence type="inferred from homology"/>
<sequence length="533" mass="58701">MTNGGKLAYADALRARGEAEKARAIILDLWQERRLSGATAAKIAVNFPEYLSEADHIRRFRALVLAGRARDAIDEAQRVGPGYDQFARAVLAVLDRRDQGRTLLRSLAPRFSKDPLYSFAEIRLLRRADRPIAAAQILLAVKADAADLGDGDRWWDERRDLSRQLLDRGMPDLAYEVVAGHHAQSARDRAEAEFHAGWYALRFLDRPAVAEAHFRKLAAIANMPRTDARASYWLARTYEAQDRPLLARVAYEHAATFGSTFYGQLAREKVGLRTTGLERISRPSALDRIAFASSDLARAVRRLTAAGHSERAGIFLREMGETFESPGQIALAATLARRIGQPHTAMVAAKLADARGVRVATLAPFIGVPAQLQVPDSVDRALVYAVARQESAFNPAAASHVGARGLMQLMPATAAATARSINIPFSLMRLDDPHYNARLGAEHLGDLLSRLRSSYILTFVGYNAGPGRAIQWVAKNGDPRGGKVDPVDWIERIPFDETRDYVQKVMENLQVYRSRLGRPLSLGADLARGTPAS</sequence>
<dbReference type="PANTHER" id="PTHR37423">
    <property type="entry name" value="SOLUBLE LYTIC MUREIN TRANSGLYCOSYLASE-RELATED"/>
    <property type="match status" value="1"/>
</dbReference>
<dbReference type="SUPFAM" id="SSF53955">
    <property type="entry name" value="Lysozyme-like"/>
    <property type="match status" value="1"/>
</dbReference>
<name>A0A964WU92_9HYPH</name>
<evidence type="ECO:0000313" key="6">
    <source>
        <dbReference type="Proteomes" id="UP000773614"/>
    </source>
</evidence>
<dbReference type="GO" id="GO:0008933">
    <property type="term" value="F:peptidoglycan lytic transglycosylase activity"/>
    <property type="evidence" value="ECO:0007669"/>
    <property type="project" value="InterPro"/>
</dbReference>
<keyword evidence="3" id="KW-0732">Signal</keyword>
<dbReference type="GO" id="GO:0016020">
    <property type="term" value="C:membrane"/>
    <property type="evidence" value="ECO:0007669"/>
    <property type="project" value="InterPro"/>
</dbReference>
<dbReference type="GO" id="GO:0042597">
    <property type="term" value="C:periplasmic space"/>
    <property type="evidence" value="ECO:0007669"/>
    <property type="project" value="InterPro"/>
</dbReference>
<comment type="similarity">
    <text evidence="1">Belongs to the transglycosylase Slt family.</text>
</comment>
<organism evidence="5 6">
    <name type="scientific">Propylenella binzhouense</name>
    <dbReference type="NCBI Taxonomy" id="2555902"/>
    <lineage>
        <taxon>Bacteria</taxon>
        <taxon>Pseudomonadati</taxon>
        <taxon>Pseudomonadota</taxon>
        <taxon>Alphaproteobacteria</taxon>
        <taxon>Hyphomicrobiales</taxon>
        <taxon>Propylenellaceae</taxon>
        <taxon>Propylenella</taxon>
    </lineage>
</organism>
<comment type="similarity">
    <text evidence="2">Belongs to the virb1 family.</text>
</comment>
<evidence type="ECO:0000256" key="2">
    <source>
        <dbReference type="ARBA" id="ARBA00009387"/>
    </source>
</evidence>
<keyword evidence="6" id="KW-1185">Reference proteome</keyword>
<evidence type="ECO:0000256" key="1">
    <source>
        <dbReference type="ARBA" id="ARBA00007734"/>
    </source>
</evidence>
<dbReference type="Gene3D" id="1.25.20.10">
    <property type="entry name" value="Bacterial muramidases"/>
    <property type="match status" value="1"/>
</dbReference>
<dbReference type="PROSITE" id="PS00922">
    <property type="entry name" value="TRANSGLYCOSYLASE"/>
    <property type="match status" value="1"/>
</dbReference>